<dbReference type="NCBIfam" id="TIGR01552">
    <property type="entry name" value="phd_fam"/>
    <property type="match status" value="1"/>
</dbReference>
<dbReference type="Gene3D" id="3.40.1620.10">
    <property type="entry name" value="YefM-like domain"/>
    <property type="match status" value="1"/>
</dbReference>
<accession>A0ABX5NQ96</accession>
<comment type="function">
    <text evidence="2">Antitoxin component of a type II toxin-antitoxin (TA) system.</text>
</comment>
<feature type="region of interest" description="Disordered" evidence="3">
    <location>
        <begin position="64"/>
        <end position="90"/>
    </location>
</feature>
<protein>
    <recommendedName>
        <fullName evidence="2">Antitoxin</fullName>
    </recommendedName>
</protein>
<gene>
    <name evidence="4" type="ORF">DMY87_11850</name>
</gene>
<dbReference type="InterPro" id="IPR006442">
    <property type="entry name" value="Antitoxin_Phd/YefM"/>
</dbReference>
<reference evidence="4 5" key="1">
    <citation type="submission" date="2018-06" db="EMBL/GenBank/DDBJ databases">
        <title>Rhizobium wuzhouense sp. nov., isolated from roots of Oryza officinalis.</title>
        <authorList>
            <person name="Yuan T."/>
        </authorList>
    </citation>
    <scope>NUCLEOTIDE SEQUENCE [LARGE SCALE GENOMIC DNA]</scope>
    <source>
        <strain evidence="4 5">W44</strain>
    </source>
</reference>
<dbReference type="Pfam" id="PF02604">
    <property type="entry name" value="PhdYeFM_antitox"/>
    <property type="match status" value="1"/>
</dbReference>
<dbReference type="InterPro" id="IPR036165">
    <property type="entry name" value="YefM-like_sf"/>
</dbReference>
<dbReference type="RefSeq" id="WP_110791564.1">
    <property type="nucleotide sequence ID" value="NZ_QJRY01000004.1"/>
</dbReference>
<name>A0ABX5NQ96_9HYPH</name>
<evidence type="ECO:0000256" key="3">
    <source>
        <dbReference type="SAM" id="MobiDB-lite"/>
    </source>
</evidence>
<comment type="similarity">
    <text evidence="1 2">Belongs to the phD/YefM antitoxin family.</text>
</comment>
<evidence type="ECO:0000256" key="1">
    <source>
        <dbReference type="ARBA" id="ARBA00009981"/>
    </source>
</evidence>
<evidence type="ECO:0000313" key="4">
    <source>
        <dbReference type="EMBL" id="PYB73020.1"/>
    </source>
</evidence>
<keyword evidence="5" id="KW-1185">Reference proteome</keyword>
<evidence type="ECO:0000256" key="2">
    <source>
        <dbReference type="RuleBase" id="RU362080"/>
    </source>
</evidence>
<comment type="caution">
    <text evidence="4">The sequence shown here is derived from an EMBL/GenBank/DDBJ whole genome shotgun (WGS) entry which is preliminary data.</text>
</comment>
<organism evidence="4 5">
    <name type="scientific">Rhizobium wuzhouense</name>
    <dbReference type="NCBI Taxonomy" id="1986026"/>
    <lineage>
        <taxon>Bacteria</taxon>
        <taxon>Pseudomonadati</taxon>
        <taxon>Pseudomonadota</taxon>
        <taxon>Alphaproteobacteria</taxon>
        <taxon>Hyphomicrobiales</taxon>
        <taxon>Rhizobiaceae</taxon>
        <taxon>Rhizobium/Agrobacterium group</taxon>
        <taxon>Rhizobium</taxon>
    </lineage>
</organism>
<sequence length="90" mass="10117">MRVSMEQAGDQFEELVERAERGEPVIITRNGQDAAVLRAVEATDHRPELTLEERRAIIKEIMARAPPPVPGEPLADRSHDFLYDENGLPV</sequence>
<dbReference type="EMBL" id="QJRY01000004">
    <property type="protein sequence ID" value="PYB73020.1"/>
    <property type="molecule type" value="Genomic_DNA"/>
</dbReference>
<dbReference type="SUPFAM" id="SSF143120">
    <property type="entry name" value="YefM-like"/>
    <property type="match status" value="1"/>
</dbReference>
<proteinExistence type="inferred from homology"/>
<evidence type="ECO:0000313" key="5">
    <source>
        <dbReference type="Proteomes" id="UP000247536"/>
    </source>
</evidence>
<dbReference type="Proteomes" id="UP000247536">
    <property type="component" value="Unassembled WGS sequence"/>
</dbReference>